<reference evidence="3" key="1">
    <citation type="journal article" date="2023" name="Mol. Phylogenet. Evol.">
        <title>Genome-scale phylogeny and comparative genomics of the fungal order Sordariales.</title>
        <authorList>
            <person name="Hensen N."/>
            <person name="Bonometti L."/>
            <person name="Westerberg I."/>
            <person name="Brannstrom I.O."/>
            <person name="Guillou S."/>
            <person name="Cros-Aarteil S."/>
            <person name="Calhoun S."/>
            <person name="Haridas S."/>
            <person name="Kuo A."/>
            <person name="Mondo S."/>
            <person name="Pangilinan J."/>
            <person name="Riley R."/>
            <person name="LaButti K."/>
            <person name="Andreopoulos B."/>
            <person name="Lipzen A."/>
            <person name="Chen C."/>
            <person name="Yan M."/>
            <person name="Daum C."/>
            <person name="Ng V."/>
            <person name="Clum A."/>
            <person name="Steindorff A."/>
            <person name="Ohm R.A."/>
            <person name="Martin F."/>
            <person name="Silar P."/>
            <person name="Natvig D.O."/>
            <person name="Lalanne C."/>
            <person name="Gautier V."/>
            <person name="Ament-Velasquez S.L."/>
            <person name="Kruys A."/>
            <person name="Hutchinson M.I."/>
            <person name="Powell A.J."/>
            <person name="Barry K."/>
            <person name="Miller A.N."/>
            <person name="Grigoriev I.V."/>
            <person name="Debuchy R."/>
            <person name="Gladieux P."/>
            <person name="Hiltunen Thoren M."/>
            <person name="Johannesson H."/>
        </authorList>
    </citation>
    <scope>NUCLEOTIDE SEQUENCE</scope>
    <source>
        <strain evidence="3">PSN243</strain>
    </source>
</reference>
<keyword evidence="1 3" id="KW-0378">Hydrolase</keyword>
<reference evidence="3" key="2">
    <citation type="submission" date="2023-05" db="EMBL/GenBank/DDBJ databases">
        <authorList>
            <consortium name="Lawrence Berkeley National Laboratory"/>
            <person name="Steindorff A."/>
            <person name="Hensen N."/>
            <person name="Bonometti L."/>
            <person name="Westerberg I."/>
            <person name="Brannstrom I.O."/>
            <person name="Guillou S."/>
            <person name="Cros-Aarteil S."/>
            <person name="Calhoun S."/>
            <person name="Haridas S."/>
            <person name="Kuo A."/>
            <person name="Mondo S."/>
            <person name="Pangilinan J."/>
            <person name="Riley R."/>
            <person name="Labutti K."/>
            <person name="Andreopoulos B."/>
            <person name="Lipzen A."/>
            <person name="Chen C."/>
            <person name="Yanf M."/>
            <person name="Daum C."/>
            <person name="Ng V."/>
            <person name="Clum A."/>
            <person name="Ohm R."/>
            <person name="Martin F."/>
            <person name="Silar P."/>
            <person name="Natvig D."/>
            <person name="Lalanne C."/>
            <person name="Gautier V."/>
            <person name="Ament-Velasquez S.L."/>
            <person name="Kruys A."/>
            <person name="Hutchinson M.I."/>
            <person name="Powell A.J."/>
            <person name="Barry K."/>
            <person name="Miller A.N."/>
            <person name="Grigoriev I.V."/>
            <person name="Debuchy R."/>
            <person name="Gladieux P."/>
            <person name="Thoren M.H."/>
            <person name="Johannesson H."/>
        </authorList>
    </citation>
    <scope>NUCLEOTIDE SEQUENCE</scope>
    <source>
        <strain evidence="3">PSN243</strain>
    </source>
</reference>
<protein>
    <submittedName>
        <fullName evidence="3">Alpha/Beta hydrolase protein</fullName>
    </submittedName>
</protein>
<evidence type="ECO:0000313" key="3">
    <source>
        <dbReference type="EMBL" id="KAK4441997.1"/>
    </source>
</evidence>
<organism evidence="3 4">
    <name type="scientific">Podospora aff. communis PSN243</name>
    <dbReference type="NCBI Taxonomy" id="3040156"/>
    <lineage>
        <taxon>Eukaryota</taxon>
        <taxon>Fungi</taxon>
        <taxon>Dikarya</taxon>
        <taxon>Ascomycota</taxon>
        <taxon>Pezizomycotina</taxon>
        <taxon>Sordariomycetes</taxon>
        <taxon>Sordariomycetidae</taxon>
        <taxon>Sordariales</taxon>
        <taxon>Podosporaceae</taxon>
        <taxon>Podospora</taxon>
    </lineage>
</organism>
<gene>
    <name evidence="3" type="ORF">QBC34DRAFT_453372</name>
</gene>
<dbReference type="SUPFAM" id="SSF53474">
    <property type="entry name" value="alpha/beta-Hydrolases"/>
    <property type="match status" value="1"/>
</dbReference>
<evidence type="ECO:0000313" key="4">
    <source>
        <dbReference type="Proteomes" id="UP001321760"/>
    </source>
</evidence>
<evidence type="ECO:0000256" key="1">
    <source>
        <dbReference type="ARBA" id="ARBA00022801"/>
    </source>
</evidence>
<name>A0AAV9G3G3_9PEZI</name>
<dbReference type="Gene3D" id="3.40.50.1820">
    <property type="entry name" value="alpha/beta hydrolase"/>
    <property type="match status" value="1"/>
</dbReference>
<accession>A0AAV9G3G3</accession>
<sequence length="304" mass="33589">MSRTRFFSGFDRIDSVYKTVDGVPFEVSTLIPKGPSSSPRPVLAHFHSGGFVLGTALDPQTFPRLLEFAETKGAVVVSPCHRLLPEASGCDILDDVRDFWAWLNTSLARVVSATRDDVSVDLDRIAVAGQDSGGVLALLSVTDMSQVRLKMAIGQYCAMDAESAVFNQKPPLLLPDQESHLSDYLARIRPGTFRLSSPYPEYAELLSAALETGRWRELLGDDTSLRLRRFLDAEKLPPVWIVQGADDRMVSKAAADELVGKIRERHPETPLLYTVATGGYGFDIQQGIGEKWVQEGVAFVNQYW</sequence>
<dbReference type="Pfam" id="PF07859">
    <property type="entry name" value="Abhydrolase_3"/>
    <property type="match status" value="1"/>
</dbReference>
<comment type="caution">
    <text evidence="3">The sequence shown here is derived from an EMBL/GenBank/DDBJ whole genome shotgun (WGS) entry which is preliminary data.</text>
</comment>
<dbReference type="Proteomes" id="UP001321760">
    <property type="component" value="Unassembled WGS sequence"/>
</dbReference>
<feature type="domain" description="Alpha/beta hydrolase fold-3" evidence="2">
    <location>
        <begin position="44"/>
        <end position="151"/>
    </location>
</feature>
<evidence type="ECO:0000259" key="2">
    <source>
        <dbReference type="Pfam" id="PF07859"/>
    </source>
</evidence>
<dbReference type="InterPro" id="IPR013094">
    <property type="entry name" value="AB_hydrolase_3"/>
</dbReference>
<dbReference type="GO" id="GO:0016787">
    <property type="term" value="F:hydrolase activity"/>
    <property type="evidence" value="ECO:0007669"/>
    <property type="project" value="UniProtKB-KW"/>
</dbReference>
<keyword evidence="4" id="KW-1185">Reference proteome</keyword>
<dbReference type="InterPro" id="IPR029058">
    <property type="entry name" value="AB_hydrolase_fold"/>
</dbReference>
<dbReference type="InterPro" id="IPR050300">
    <property type="entry name" value="GDXG_lipolytic_enzyme"/>
</dbReference>
<dbReference type="AlphaFoldDB" id="A0AAV9G3G3"/>
<dbReference type="EMBL" id="MU866040">
    <property type="protein sequence ID" value="KAK4441997.1"/>
    <property type="molecule type" value="Genomic_DNA"/>
</dbReference>
<dbReference type="PANTHER" id="PTHR48081">
    <property type="entry name" value="AB HYDROLASE SUPERFAMILY PROTEIN C4A8.06C"/>
    <property type="match status" value="1"/>
</dbReference>
<proteinExistence type="predicted"/>
<dbReference type="PANTHER" id="PTHR48081:SF3">
    <property type="entry name" value="ALPHA_BETA HYDROLASE FOLD-3 DOMAIN-CONTAINING PROTEIN"/>
    <property type="match status" value="1"/>
</dbReference>